<dbReference type="PRINTS" id="PR00080">
    <property type="entry name" value="SDRFAMILY"/>
</dbReference>
<dbReference type="InterPro" id="IPR036291">
    <property type="entry name" value="NAD(P)-bd_dom_sf"/>
</dbReference>
<dbReference type="RefSeq" id="WP_172356819.1">
    <property type="nucleotide sequence ID" value="NZ_BLLH01000006.1"/>
</dbReference>
<comment type="caution">
    <text evidence="4">The sequence shown here is derived from an EMBL/GenBank/DDBJ whole genome shotgun (WGS) entry which is preliminary data.</text>
</comment>
<organism evidence="4 5">
    <name type="scientific">Pseudolactococcus insecticola</name>
    <dbReference type="NCBI Taxonomy" id="2709158"/>
    <lineage>
        <taxon>Bacteria</taxon>
        <taxon>Bacillati</taxon>
        <taxon>Bacillota</taxon>
        <taxon>Bacilli</taxon>
        <taxon>Lactobacillales</taxon>
        <taxon>Streptococcaceae</taxon>
        <taxon>Pseudolactococcus</taxon>
    </lineage>
</organism>
<dbReference type="EMBL" id="BLLH01000006">
    <property type="protein sequence ID" value="GFH40878.1"/>
    <property type="molecule type" value="Genomic_DNA"/>
</dbReference>
<dbReference type="InterPro" id="IPR002347">
    <property type="entry name" value="SDR_fam"/>
</dbReference>
<evidence type="ECO:0000313" key="4">
    <source>
        <dbReference type="EMBL" id="GFH40878.1"/>
    </source>
</evidence>
<reference evidence="4 5" key="1">
    <citation type="submission" date="2020-02" db="EMBL/GenBank/DDBJ databases">
        <title>Draft genome sequence of Lactococcus sp. Hs20B0-1.</title>
        <authorList>
            <person name="Noda S."/>
            <person name="Yuki M."/>
            <person name="Ohkuma M."/>
        </authorList>
    </citation>
    <scope>NUCLEOTIDE SEQUENCE [LARGE SCALE GENOMIC DNA]</scope>
    <source>
        <strain evidence="4 5">Hs20B0-1</strain>
    </source>
</reference>
<proteinExistence type="inferred from homology"/>
<comment type="similarity">
    <text evidence="1 3">Belongs to the short-chain dehydrogenases/reductases (SDR) family.</text>
</comment>
<dbReference type="PRINTS" id="PR00081">
    <property type="entry name" value="GDHRDH"/>
</dbReference>
<evidence type="ECO:0000256" key="1">
    <source>
        <dbReference type="ARBA" id="ARBA00006484"/>
    </source>
</evidence>
<evidence type="ECO:0000313" key="5">
    <source>
        <dbReference type="Proteomes" id="UP000475928"/>
    </source>
</evidence>
<sequence>MKTALVTGANKGIGFEIAKQLGLSGWRVVVGARDASRGKAAVATLKALGISASWQAIDLTDSATLDAVGKQLENSDLSLLVNNAGIPGNQELIGYDTPLADLRSTMEVNFFGTFALTQALLPILEASHGQIVNITVPTSPNVFLNPFAYKTSKAAQNTMTTSMALWLEHENQTTTIAGIHPGPVTTDLNGNMTGDFMQDAPTVGEKIVALINNGLANGTLVELDGMAMP</sequence>
<name>A0A6A0B8T3_9LACT</name>
<accession>A0A6A0B8T3</accession>
<evidence type="ECO:0000256" key="3">
    <source>
        <dbReference type="RuleBase" id="RU000363"/>
    </source>
</evidence>
<dbReference type="Gene3D" id="3.40.50.720">
    <property type="entry name" value="NAD(P)-binding Rossmann-like Domain"/>
    <property type="match status" value="1"/>
</dbReference>
<dbReference type="SUPFAM" id="SSF51735">
    <property type="entry name" value="NAD(P)-binding Rossmann-fold domains"/>
    <property type="match status" value="1"/>
</dbReference>
<gene>
    <name evidence="4" type="primary">cbr_2</name>
    <name evidence="4" type="ORF">Hs20B_12760</name>
</gene>
<dbReference type="GO" id="GO:0016491">
    <property type="term" value="F:oxidoreductase activity"/>
    <property type="evidence" value="ECO:0007669"/>
    <property type="project" value="UniProtKB-KW"/>
</dbReference>
<dbReference type="PANTHER" id="PTHR43669:SF3">
    <property type="entry name" value="ALCOHOL DEHYDROGENASE, PUTATIVE (AFU_ORTHOLOGUE AFUA_3G03445)-RELATED"/>
    <property type="match status" value="1"/>
</dbReference>
<dbReference type="PANTHER" id="PTHR43669">
    <property type="entry name" value="5-KETO-D-GLUCONATE 5-REDUCTASE"/>
    <property type="match status" value="1"/>
</dbReference>
<evidence type="ECO:0000256" key="2">
    <source>
        <dbReference type="ARBA" id="ARBA00023002"/>
    </source>
</evidence>
<keyword evidence="2" id="KW-0560">Oxidoreductase</keyword>
<dbReference type="AlphaFoldDB" id="A0A6A0B8T3"/>
<keyword evidence="5" id="KW-1185">Reference proteome</keyword>
<dbReference type="Pfam" id="PF00106">
    <property type="entry name" value="adh_short"/>
    <property type="match status" value="1"/>
</dbReference>
<dbReference type="Proteomes" id="UP000475928">
    <property type="component" value="Unassembled WGS sequence"/>
</dbReference>
<protein>
    <submittedName>
        <fullName evidence="4">Carbonyl reductase</fullName>
    </submittedName>
</protein>